<protein>
    <recommendedName>
        <fullName evidence="1">GAG-pre-integrase domain-containing protein</fullName>
    </recommendedName>
</protein>
<comment type="caution">
    <text evidence="2">The sequence shown here is derived from an EMBL/GenBank/DDBJ whole genome shotgun (WGS) entry which is preliminary data.</text>
</comment>
<feature type="domain" description="GAG-pre-integrase" evidence="1">
    <location>
        <begin position="18"/>
        <end position="65"/>
    </location>
</feature>
<gene>
    <name evidence="2" type="ORF">PM001_LOCUS20381</name>
</gene>
<sequence>MAALEAYSTGNNADDPHESSLLHWHQRLGHLAFDTIERMARDPKSGHRLSSNKRMAYVSCLEGKQTRNAQSINAAACTRPSIASETSSDRTWRDAAAKKFDTFLVHFEKLFGFKIHVLLPDGGGEYTNVDLIYERQGFARQG</sequence>
<dbReference type="Pfam" id="PF13976">
    <property type="entry name" value="gag_pre-integrs"/>
    <property type="match status" value="1"/>
</dbReference>
<accession>A0AAV1ULP9</accession>
<organism evidence="2 3">
    <name type="scientific">Peronospora matthiolae</name>
    <dbReference type="NCBI Taxonomy" id="2874970"/>
    <lineage>
        <taxon>Eukaryota</taxon>
        <taxon>Sar</taxon>
        <taxon>Stramenopiles</taxon>
        <taxon>Oomycota</taxon>
        <taxon>Peronosporomycetes</taxon>
        <taxon>Peronosporales</taxon>
        <taxon>Peronosporaceae</taxon>
        <taxon>Peronospora</taxon>
    </lineage>
</organism>
<dbReference type="Proteomes" id="UP001162060">
    <property type="component" value="Unassembled WGS sequence"/>
</dbReference>
<dbReference type="EMBL" id="CAKLBY020000221">
    <property type="protein sequence ID" value="CAK7935231.1"/>
    <property type="molecule type" value="Genomic_DNA"/>
</dbReference>
<reference evidence="2" key="1">
    <citation type="submission" date="2024-01" db="EMBL/GenBank/DDBJ databases">
        <authorList>
            <person name="Webb A."/>
        </authorList>
    </citation>
    <scope>NUCLEOTIDE SEQUENCE</scope>
    <source>
        <strain evidence="2">Pm1</strain>
    </source>
</reference>
<proteinExistence type="predicted"/>
<evidence type="ECO:0000313" key="2">
    <source>
        <dbReference type="EMBL" id="CAK7935231.1"/>
    </source>
</evidence>
<name>A0AAV1ULP9_9STRA</name>
<evidence type="ECO:0000313" key="3">
    <source>
        <dbReference type="Proteomes" id="UP001162060"/>
    </source>
</evidence>
<evidence type="ECO:0000259" key="1">
    <source>
        <dbReference type="Pfam" id="PF13976"/>
    </source>
</evidence>
<dbReference type="InterPro" id="IPR025724">
    <property type="entry name" value="GAG-pre-integrase_dom"/>
</dbReference>
<dbReference type="AlphaFoldDB" id="A0AAV1ULP9"/>